<comment type="caution">
    <text evidence="1">The sequence shown here is derived from an EMBL/GenBank/DDBJ whole genome shotgun (WGS) entry which is preliminary data.</text>
</comment>
<evidence type="ECO:0000313" key="1">
    <source>
        <dbReference type="EMBL" id="KAK9235746.1"/>
    </source>
</evidence>
<sequence>MAATTKSSQITLAGPSDWDEWMIVIRTQATTNDKAQQDVAKLLDLQKPTFNAVNESAQNIMDLDDSEISRYSILQNAECKRALDDLSKHILATISRSYLLHVEDKATVYDILQALRKRIAPTDMARKIEAKAKYRQALRSPKSSQVDALIEGWESLYSCKEAEYSGGPG</sequence>
<evidence type="ECO:0000313" key="2">
    <source>
        <dbReference type="Proteomes" id="UP001433508"/>
    </source>
</evidence>
<dbReference type="EMBL" id="MU971405">
    <property type="protein sequence ID" value="KAK9235746.1"/>
    <property type="molecule type" value="Genomic_DNA"/>
</dbReference>
<keyword evidence="2" id="KW-1185">Reference proteome</keyword>
<reference evidence="2" key="1">
    <citation type="journal article" date="2024" name="Front. Bioeng. Biotechnol.">
        <title>Genome-scale model development and genomic sequencing of the oleaginous clade Lipomyces.</title>
        <authorList>
            <person name="Czajka J.J."/>
            <person name="Han Y."/>
            <person name="Kim J."/>
            <person name="Mondo S.J."/>
            <person name="Hofstad B.A."/>
            <person name="Robles A."/>
            <person name="Haridas S."/>
            <person name="Riley R."/>
            <person name="LaButti K."/>
            <person name="Pangilinan J."/>
            <person name="Andreopoulos W."/>
            <person name="Lipzen A."/>
            <person name="Yan J."/>
            <person name="Wang M."/>
            <person name="Ng V."/>
            <person name="Grigoriev I.V."/>
            <person name="Spatafora J.W."/>
            <person name="Magnuson J.K."/>
            <person name="Baker S.E."/>
            <person name="Pomraning K.R."/>
        </authorList>
    </citation>
    <scope>NUCLEOTIDE SEQUENCE [LARGE SCALE GENOMIC DNA]</scope>
    <source>
        <strain evidence="2">CBS 7786</strain>
    </source>
</reference>
<organism evidence="1 2">
    <name type="scientific">Lipomyces kononenkoae</name>
    <name type="common">Yeast</name>
    <dbReference type="NCBI Taxonomy" id="34357"/>
    <lineage>
        <taxon>Eukaryota</taxon>
        <taxon>Fungi</taxon>
        <taxon>Dikarya</taxon>
        <taxon>Ascomycota</taxon>
        <taxon>Saccharomycotina</taxon>
        <taxon>Lipomycetes</taxon>
        <taxon>Lipomycetales</taxon>
        <taxon>Lipomycetaceae</taxon>
        <taxon>Lipomyces</taxon>
    </lineage>
</organism>
<dbReference type="Proteomes" id="UP001433508">
    <property type="component" value="Unassembled WGS sequence"/>
</dbReference>
<name>A0ACC3SWJ5_LIPKO</name>
<gene>
    <name evidence="1" type="ORF">V1525DRAFT_421054</name>
</gene>
<accession>A0ACC3SWJ5</accession>
<proteinExistence type="predicted"/>
<protein>
    <submittedName>
        <fullName evidence="1">Uncharacterized protein</fullName>
    </submittedName>
</protein>